<name>A0A7J3XYT7_9CREN</name>
<gene>
    <name evidence="1" type="ORF">ENM60_02875</name>
</gene>
<organism evidence="1">
    <name type="scientific">Thermogladius calderae</name>
    <dbReference type="NCBI Taxonomy" id="1200300"/>
    <lineage>
        <taxon>Archaea</taxon>
        <taxon>Thermoproteota</taxon>
        <taxon>Thermoprotei</taxon>
        <taxon>Desulfurococcales</taxon>
        <taxon>Desulfurococcaceae</taxon>
        <taxon>Thermogladius</taxon>
    </lineage>
</organism>
<reference evidence="1" key="1">
    <citation type="journal article" date="2020" name="mSystems">
        <title>Genome- and Community-Level Interaction Insights into Carbon Utilization and Element Cycling Functions of Hydrothermarchaeota in Hydrothermal Sediment.</title>
        <authorList>
            <person name="Zhou Z."/>
            <person name="Liu Y."/>
            <person name="Xu W."/>
            <person name="Pan J."/>
            <person name="Luo Z.H."/>
            <person name="Li M."/>
        </authorList>
    </citation>
    <scope>NUCLEOTIDE SEQUENCE [LARGE SCALE GENOMIC DNA]</scope>
    <source>
        <strain evidence="1">SpSt-110</strain>
    </source>
</reference>
<dbReference type="Pfam" id="PF03692">
    <property type="entry name" value="CxxCxxCC"/>
    <property type="match status" value="1"/>
</dbReference>
<sequence>MRFACTLCGDCCRASPVSLLPHEDVILREIAERLEVPYKSYNGYVMYDRVSGYNLAFSYVMDLIDGKCPFLTGNLCRIQNLYKPLICRSFPYIPRQVKYNIDSYNRVVFATVEYGLSLMCPVVKRDKSELERLGELNPGILSEYMPQEVEAAEEMERIRSLLLALLSTLWRLGVVDLEAGRPGAPVHNLYLFLARHYPDLPHILKIDHVMKRLAEMLEYE</sequence>
<protein>
    <submittedName>
        <fullName evidence="1">YkgJ family cysteine cluster protein</fullName>
    </submittedName>
</protein>
<proteinExistence type="predicted"/>
<evidence type="ECO:0000313" key="1">
    <source>
        <dbReference type="EMBL" id="HHP67725.1"/>
    </source>
</evidence>
<comment type="caution">
    <text evidence="1">The sequence shown here is derived from an EMBL/GenBank/DDBJ whole genome shotgun (WGS) entry which is preliminary data.</text>
</comment>
<dbReference type="AlphaFoldDB" id="A0A7J3XYT7"/>
<dbReference type="InterPro" id="IPR005358">
    <property type="entry name" value="Puta_zinc/iron-chelating_dom"/>
</dbReference>
<accession>A0A7J3XYT7</accession>
<dbReference type="EMBL" id="DRYK01000035">
    <property type="protein sequence ID" value="HHP67725.1"/>
    <property type="molecule type" value="Genomic_DNA"/>
</dbReference>